<evidence type="ECO:0000256" key="1">
    <source>
        <dbReference type="ARBA" id="ARBA00009619"/>
    </source>
</evidence>
<evidence type="ECO:0000313" key="4">
    <source>
        <dbReference type="Proteomes" id="UP001527925"/>
    </source>
</evidence>
<protein>
    <submittedName>
        <fullName evidence="3">Uncharacterized protein</fullName>
    </submittedName>
</protein>
<evidence type="ECO:0000256" key="2">
    <source>
        <dbReference type="SAM" id="MobiDB-lite"/>
    </source>
</evidence>
<gene>
    <name evidence="3" type="ORF">HK105_204246</name>
</gene>
<dbReference type="PANTHER" id="PTHR13238">
    <property type="entry name" value="PROTEIN C21ORF59"/>
    <property type="match status" value="1"/>
</dbReference>
<comment type="caution">
    <text evidence="3">The sequence shown here is derived from an EMBL/GenBank/DDBJ whole genome shotgun (WGS) entry which is preliminary data.</text>
</comment>
<sequence>MVLIHLKRVEESHLLCEAPVGSELRELVPTVASLYNLRLRVRRLLTAAEDLISHGPLKPENEHGYTEEQLEEFSKPESEQKPASAPRRQIHRNGFVFYDAPDPTGRRIGEAMGEEAAALVKGALETAEALTSKDQVAKGVVLTEQALNKAIDEIRGAVTIVYPEGLPTWEPVREIIEDKEDLSGTAASKEVIDPNEASLWWANKELVRDKKLSDFVGKNDKTKLIIKIQRGPPLREPPLSEQQQKELMAYYYKKQEEQKVGNMVRLAENDEDDYLNSRWADNTALKSAFRGVGDVKWRPF</sequence>
<accession>A0ABR4N9G5</accession>
<name>A0ABR4N9G5_9FUNG</name>
<evidence type="ECO:0000313" key="3">
    <source>
        <dbReference type="EMBL" id="KAL2916155.1"/>
    </source>
</evidence>
<dbReference type="Proteomes" id="UP001527925">
    <property type="component" value="Unassembled WGS sequence"/>
</dbReference>
<comment type="similarity">
    <text evidence="1">Belongs to the CFAP298 family.</text>
</comment>
<organism evidence="3 4">
    <name type="scientific">Polyrhizophydium stewartii</name>
    <dbReference type="NCBI Taxonomy" id="2732419"/>
    <lineage>
        <taxon>Eukaryota</taxon>
        <taxon>Fungi</taxon>
        <taxon>Fungi incertae sedis</taxon>
        <taxon>Chytridiomycota</taxon>
        <taxon>Chytridiomycota incertae sedis</taxon>
        <taxon>Chytridiomycetes</taxon>
        <taxon>Rhizophydiales</taxon>
        <taxon>Rhizophydiales incertae sedis</taxon>
        <taxon>Polyrhizophydium</taxon>
    </lineage>
</organism>
<keyword evidence="4" id="KW-1185">Reference proteome</keyword>
<dbReference type="Pfam" id="PF11069">
    <property type="entry name" value="CFAP298"/>
    <property type="match status" value="1"/>
</dbReference>
<feature type="compositionally biased region" description="Basic and acidic residues" evidence="2">
    <location>
        <begin position="57"/>
        <end position="80"/>
    </location>
</feature>
<proteinExistence type="inferred from homology"/>
<dbReference type="PANTHER" id="PTHR13238:SF0">
    <property type="entry name" value="CILIA- AND FLAGELLA-ASSOCIATED PROTEIN 298"/>
    <property type="match status" value="1"/>
</dbReference>
<feature type="region of interest" description="Disordered" evidence="2">
    <location>
        <begin position="55"/>
        <end position="86"/>
    </location>
</feature>
<dbReference type="EMBL" id="JADGIZ020000018">
    <property type="protein sequence ID" value="KAL2916155.1"/>
    <property type="molecule type" value="Genomic_DNA"/>
</dbReference>
<dbReference type="InterPro" id="IPR021298">
    <property type="entry name" value="CFAP298"/>
</dbReference>
<reference evidence="3 4" key="1">
    <citation type="submission" date="2023-09" db="EMBL/GenBank/DDBJ databases">
        <title>Pangenome analysis of Batrachochytrium dendrobatidis and related Chytrids.</title>
        <authorList>
            <person name="Yacoub M.N."/>
            <person name="Stajich J.E."/>
            <person name="James T.Y."/>
        </authorList>
    </citation>
    <scope>NUCLEOTIDE SEQUENCE [LARGE SCALE GENOMIC DNA]</scope>
    <source>
        <strain evidence="3 4">JEL0888</strain>
    </source>
</reference>